<dbReference type="AlphaFoldDB" id="A0A086J930"/>
<gene>
    <name evidence="2" type="ORF">TGP89_311820</name>
</gene>
<reference evidence="2 3" key="1">
    <citation type="submission" date="2014-03" db="EMBL/GenBank/DDBJ databases">
        <authorList>
            <person name="Sibley D."/>
            <person name="Venepally P."/>
            <person name="Karamycheva S."/>
            <person name="Hadjithomas M."/>
            <person name="Khan A."/>
            <person name="Brunk B."/>
            <person name="Roos D."/>
            <person name="Caler E."/>
            <person name="Lorenzi H."/>
        </authorList>
    </citation>
    <scope>NUCLEOTIDE SEQUENCE [LARGE SCALE GENOMIC DNA]</scope>
    <source>
        <strain evidence="3">p89</strain>
    </source>
</reference>
<feature type="compositionally biased region" description="Basic and acidic residues" evidence="1">
    <location>
        <begin position="42"/>
        <end position="51"/>
    </location>
</feature>
<proteinExistence type="predicted"/>
<comment type="caution">
    <text evidence="2">The sequence shown here is derived from an EMBL/GenBank/DDBJ whole genome shotgun (WGS) entry which is preliminary data.</text>
</comment>
<dbReference type="VEuPathDB" id="ToxoDB:TGP89_311820"/>
<dbReference type="Proteomes" id="UP000028828">
    <property type="component" value="Unassembled WGS sequence"/>
</dbReference>
<feature type="compositionally biased region" description="Acidic residues" evidence="1">
    <location>
        <begin position="28"/>
        <end position="40"/>
    </location>
</feature>
<protein>
    <submittedName>
        <fullName evidence="2">Uncharacterized protein</fullName>
    </submittedName>
</protein>
<evidence type="ECO:0000313" key="3">
    <source>
        <dbReference type="Proteomes" id="UP000028828"/>
    </source>
</evidence>
<accession>A0A086J930</accession>
<sequence length="136" mass="14917">MANPSLTSEGRSALVEAVTEFQLFDRVSDEENETESDLSDEGYVHEKEDTGPRASDNMPLVPSKGNPYEPQSADGGKSPKNAEASEHALLLPEDSAEANFEVETCFVFRRCPWGPSVGSEERKYGKGKNYVRGTTQ</sequence>
<dbReference type="EMBL" id="AEYI02002323">
    <property type="protein sequence ID" value="KFG28648.1"/>
    <property type="molecule type" value="Genomic_DNA"/>
</dbReference>
<organism evidence="2 3">
    <name type="scientific">Toxoplasma gondii p89</name>
    <dbReference type="NCBI Taxonomy" id="943119"/>
    <lineage>
        <taxon>Eukaryota</taxon>
        <taxon>Sar</taxon>
        <taxon>Alveolata</taxon>
        <taxon>Apicomplexa</taxon>
        <taxon>Conoidasida</taxon>
        <taxon>Coccidia</taxon>
        <taxon>Eucoccidiorida</taxon>
        <taxon>Eimeriorina</taxon>
        <taxon>Sarcocystidae</taxon>
        <taxon>Toxoplasma</taxon>
    </lineage>
</organism>
<evidence type="ECO:0000256" key="1">
    <source>
        <dbReference type="SAM" id="MobiDB-lite"/>
    </source>
</evidence>
<evidence type="ECO:0000313" key="2">
    <source>
        <dbReference type="EMBL" id="KFG28648.1"/>
    </source>
</evidence>
<feature type="region of interest" description="Disordered" evidence="1">
    <location>
        <begin position="24"/>
        <end position="93"/>
    </location>
</feature>
<feature type="region of interest" description="Disordered" evidence="1">
    <location>
        <begin position="117"/>
        <end position="136"/>
    </location>
</feature>
<name>A0A086J930_TOXGO</name>